<sequence length="78" mass="8383">MPLNKMFLIRRISVPIVLSVGLHSALVAALLYASVNEVLELPKQEDAPISVMMVNMTALAEPPPPAAAEPEPQVEPEP</sequence>
<keyword evidence="1" id="KW-0812">Transmembrane</keyword>
<protein>
    <submittedName>
        <fullName evidence="2">Transport protein TonB</fullName>
    </submittedName>
</protein>
<organism evidence="2">
    <name type="scientific">Serratia fonticola</name>
    <dbReference type="NCBI Taxonomy" id="47917"/>
    <lineage>
        <taxon>Bacteria</taxon>
        <taxon>Pseudomonadati</taxon>
        <taxon>Pseudomonadota</taxon>
        <taxon>Gammaproteobacteria</taxon>
        <taxon>Enterobacterales</taxon>
        <taxon>Yersiniaceae</taxon>
        <taxon>Serratia</taxon>
    </lineage>
</organism>
<keyword evidence="1" id="KW-1133">Transmembrane helix</keyword>
<proteinExistence type="predicted"/>
<name>A0A4U9U8S1_SERFO</name>
<reference evidence="2" key="1">
    <citation type="submission" date="2019-05" db="EMBL/GenBank/DDBJ databases">
        <authorList>
            <consortium name="Pathogen Informatics"/>
        </authorList>
    </citation>
    <scope>NUCLEOTIDE SEQUENCE [LARGE SCALE GENOMIC DNA]</scope>
    <source>
        <strain evidence="2">NCTC12965</strain>
    </source>
</reference>
<keyword evidence="1" id="KW-0472">Membrane</keyword>
<gene>
    <name evidence="2" type="primary">tonB_1</name>
    <name evidence="2" type="ORF">NCTC12965_02870</name>
</gene>
<feature type="transmembrane region" description="Helical" evidence="1">
    <location>
        <begin position="12"/>
        <end position="33"/>
    </location>
</feature>
<evidence type="ECO:0000313" key="2">
    <source>
        <dbReference type="EMBL" id="VTR29400.1"/>
    </source>
</evidence>
<dbReference type="EMBL" id="CABEEZ010000065">
    <property type="protein sequence ID" value="VTR29400.1"/>
    <property type="molecule type" value="Genomic_DNA"/>
</dbReference>
<dbReference type="AlphaFoldDB" id="A0A4U9U8S1"/>
<accession>A0A4U9U8S1</accession>
<evidence type="ECO:0000256" key="1">
    <source>
        <dbReference type="SAM" id="Phobius"/>
    </source>
</evidence>